<protein>
    <submittedName>
        <fullName evidence="3">Uncharacterized protein</fullName>
    </submittedName>
</protein>
<evidence type="ECO:0000313" key="3">
    <source>
        <dbReference type="EMBL" id="KAL0574267.1"/>
    </source>
</evidence>
<sequence>MTGDGLTHWYLDFSPQRFLNASSAKEPLVDPLFAVFSSLGGSEVDLNLDDHLFQRPVPNRGQTFADIVSTSVVGHLHGAVTIFTTAMARLSREEAMYPARVPVLVSVFSRNDSYAAGTYVLLGLWGVLIGTITALSWRRTFSNSLNSYVAAELVFRERHLLEGVPIGEVDDNKALRRARFVFPSVEMDEVEMLEEEKFVFQERLLLKDVGLAEASDNDSERSKSPLSVTALDDGRRKELRRRASIS</sequence>
<organism evidence="3 4">
    <name type="scientific">Marasmius crinis-equi</name>
    <dbReference type="NCBI Taxonomy" id="585013"/>
    <lineage>
        <taxon>Eukaryota</taxon>
        <taxon>Fungi</taxon>
        <taxon>Dikarya</taxon>
        <taxon>Basidiomycota</taxon>
        <taxon>Agaricomycotina</taxon>
        <taxon>Agaricomycetes</taxon>
        <taxon>Agaricomycetidae</taxon>
        <taxon>Agaricales</taxon>
        <taxon>Marasmiineae</taxon>
        <taxon>Marasmiaceae</taxon>
        <taxon>Marasmius</taxon>
    </lineage>
</organism>
<keyword evidence="2" id="KW-0812">Transmembrane</keyword>
<feature type="compositionally biased region" description="Basic residues" evidence="1">
    <location>
        <begin position="237"/>
        <end position="246"/>
    </location>
</feature>
<keyword evidence="2" id="KW-1133">Transmembrane helix</keyword>
<proteinExistence type="predicted"/>
<dbReference type="EMBL" id="JBAHYK010000413">
    <property type="protein sequence ID" value="KAL0574267.1"/>
    <property type="molecule type" value="Genomic_DNA"/>
</dbReference>
<keyword evidence="4" id="KW-1185">Reference proteome</keyword>
<keyword evidence="2" id="KW-0472">Membrane</keyword>
<evidence type="ECO:0000313" key="4">
    <source>
        <dbReference type="Proteomes" id="UP001465976"/>
    </source>
</evidence>
<gene>
    <name evidence="3" type="ORF">V5O48_007675</name>
</gene>
<evidence type="ECO:0000256" key="2">
    <source>
        <dbReference type="SAM" id="Phobius"/>
    </source>
</evidence>
<feature type="region of interest" description="Disordered" evidence="1">
    <location>
        <begin position="213"/>
        <end position="246"/>
    </location>
</feature>
<evidence type="ECO:0000256" key="1">
    <source>
        <dbReference type="SAM" id="MobiDB-lite"/>
    </source>
</evidence>
<comment type="caution">
    <text evidence="3">The sequence shown here is derived from an EMBL/GenBank/DDBJ whole genome shotgun (WGS) entry which is preliminary data.</text>
</comment>
<name>A0ABR3FFY6_9AGAR</name>
<dbReference type="Proteomes" id="UP001465976">
    <property type="component" value="Unassembled WGS sequence"/>
</dbReference>
<reference evidence="3 4" key="1">
    <citation type="submission" date="2024-02" db="EMBL/GenBank/DDBJ databases">
        <title>A draft genome for the cacao thread blight pathogen Marasmius crinis-equi.</title>
        <authorList>
            <person name="Cohen S.P."/>
            <person name="Baruah I.K."/>
            <person name="Amoako-Attah I."/>
            <person name="Bukari Y."/>
            <person name="Meinhardt L.W."/>
            <person name="Bailey B.A."/>
        </authorList>
    </citation>
    <scope>NUCLEOTIDE SEQUENCE [LARGE SCALE GENOMIC DNA]</scope>
    <source>
        <strain evidence="3 4">GH-76</strain>
    </source>
</reference>
<accession>A0ABR3FFY6</accession>
<feature type="transmembrane region" description="Helical" evidence="2">
    <location>
        <begin position="114"/>
        <end position="137"/>
    </location>
</feature>